<gene>
    <name evidence="1" type="ORF">ACFPEL_12695</name>
</gene>
<name>A0ABV9RIZ6_9PSEU</name>
<proteinExistence type="predicted"/>
<protein>
    <submittedName>
        <fullName evidence="1">Uncharacterized protein</fullName>
    </submittedName>
</protein>
<dbReference type="RefSeq" id="WP_274192323.1">
    <property type="nucleotide sequence ID" value="NZ_BAABHN010000024.1"/>
</dbReference>
<evidence type="ECO:0000313" key="2">
    <source>
        <dbReference type="Proteomes" id="UP001595909"/>
    </source>
</evidence>
<evidence type="ECO:0000313" key="1">
    <source>
        <dbReference type="EMBL" id="MFC4833263.1"/>
    </source>
</evidence>
<dbReference type="Proteomes" id="UP001595909">
    <property type="component" value="Unassembled WGS sequence"/>
</dbReference>
<comment type="caution">
    <text evidence="1">The sequence shown here is derived from an EMBL/GenBank/DDBJ whole genome shotgun (WGS) entry which is preliminary data.</text>
</comment>
<accession>A0ABV9RIZ6</accession>
<keyword evidence="2" id="KW-1185">Reference proteome</keyword>
<reference evidence="2" key="1">
    <citation type="journal article" date="2019" name="Int. J. Syst. Evol. Microbiol.">
        <title>The Global Catalogue of Microorganisms (GCM) 10K type strain sequencing project: providing services to taxonomists for standard genome sequencing and annotation.</title>
        <authorList>
            <consortium name="The Broad Institute Genomics Platform"/>
            <consortium name="The Broad Institute Genome Sequencing Center for Infectious Disease"/>
            <person name="Wu L."/>
            <person name="Ma J."/>
        </authorList>
    </citation>
    <scope>NUCLEOTIDE SEQUENCE [LARGE SCALE GENOMIC DNA]</scope>
    <source>
        <strain evidence="2">CCUG 50347</strain>
    </source>
</reference>
<sequence length="155" mass="17095">MSGRQASAELLFADEIDGEVEKQVFDLFDGLGLATTSRRRLVHRGPQDLEWLVLAALPLQAFLSALGSEAVKELYAGVKRVIAQRKERASDEPDRCVPLVLQDERNGLRVVLEADLPAAAYTQLTTLDLGAFRQGPLHYDRHLGAWRSELDEAGG</sequence>
<organism evidence="1 2">
    <name type="scientific">Actinomycetospora chibensis</name>
    <dbReference type="NCBI Taxonomy" id="663606"/>
    <lineage>
        <taxon>Bacteria</taxon>
        <taxon>Bacillati</taxon>
        <taxon>Actinomycetota</taxon>
        <taxon>Actinomycetes</taxon>
        <taxon>Pseudonocardiales</taxon>
        <taxon>Pseudonocardiaceae</taxon>
        <taxon>Actinomycetospora</taxon>
    </lineage>
</organism>
<dbReference type="EMBL" id="JBHSIM010000024">
    <property type="protein sequence ID" value="MFC4833263.1"/>
    <property type="molecule type" value="Genomic_DNA"/>
</dbReference>